<keyword evidence="3 11" id="KW-0863">Zinc-finger</keyword>
<keyword evidence="16" id="KW-1185">Reference proteome</keyword>
<feature type="binding site" evidence="9">
    <location>
        <position position="262"/>
    </location>
    <ligand>
        <name>Mg(2+)</name>
        <dbReference type="ChEBI" id="CHEBI:18420"/>
        <label>1</label>
    </ligand>
</feature>
<evidence type="ECO:0000256" key="10">
    <source>
        <dbReference type="PIRSR" id="PIRSR604808-3"/>
    </source>
</evidence>
<dbReference type="AlphaFoldDB" id="A0A9W4T5Y7"/>
<keyword evidence="4" id="KW-0378">Hydrolase</keyword>
<dbReference type="Pfam" id="PF03372">
    <property type="entry name" value="Exo_endo_phos"/>
    <property type="match status" value="1"/>
</dbReference>
<feature type="active site" evidence="8">
    <location>
        <position position="125"/>
    </location>
</feature>
<dbReference type="GO" id="GO:0008270">
    <property type="term" value="F:zinc ion binding"/>
    <property type="evidence" value="ECO:0007669"/>
    <property type="project" value="UniProtKB-KW"/>
</dbReference>
<feature type="binding site" evidence="9">
    <location>
        <position position="15"/>
    </location>
    <ligand>
        <name>Mg(2+)</name>
        <dbReference type="ChEBI" id="CHEBI:18420"/>
        <label>1</label>
    </ligand>
</feature>
<dbReference type="PROSITE" id="PS51435">
    <property type="entry name" value="AP_NUCLEASE_F1_4"/>
    <property type="match status" value="1"/>
</dbReference>
<evidence type="ECO:0000256" key="9">
    <source>
        <dbReference type="PIRSR" id="PIRSR604808-2"/>
    </source>
</evidence>
<dbReference type="SUPFAM" id="SSF56219">
    <property type="entry name" value="DNase I-like"/>
    <property type="match status" value="1"/>
</dbReference>
<comment type="similarity">
    <text evidence="1 12">Belongs to the DNA repair enzymes AP/ExoA family.</text>
</comment>
<comment type="caution">
    <text evidence="15">The sequence shown here is derived from an EMBL/GenBank/DDBJ whole genome shotgun (WGS) entry which is preliminary data.</text>
</comment>
<keyword evidence="12" id="KW-0227">DNA damage</keyword>
<dbReference type="OrthoDB" id="391817at2759"/>
<evidence type="ECO:0000256" key="8">
    <source>
        <dbReference type="PIRSR" id="PIRSR604808-1"/>
    </source>
</evidence>
<keyword evidence="5" id="KW-0862">Zinc</keyword>
<feature type="non-terminal residue" evidence="15">
    <location>
        <position position="1"/>
    </location>
</feature>
<protein>
    <recommendedName>
        <fullName evidence="12">DNA-(apurinic or apyrimidinic site) endonuclease</fullName>
        <ecNumber evidence="12">3.1.-.-</ecNumber>
    </recommendedName>
</protein>
<keyword evidence="6 9" id="KW-0460">Magnesium</keyword>
<dbReference type="GO" id="GO:0008311">
    <property type="term" value="F:double-stranded DNA 3'-5' DNA exonuclease activity"/>
    <property type="evidence" value="ECO:0007669"/>
    <property type="project" value="TreeGrafter"/>
</dbReference>
<dbReference type="GO" id="GO:0005634">
    <property type="term" value="C:nucleus"/>
    <property type="evidence" value="ECO:0007669"/>
    <property type="project" value="TreeGrafter"/>
</dbReference>
<dbReference type="Pfam" id="PF06839">
    <property type="entry name" value="Zn_ribbon_GRF"/>
    <property type="match status" value="1"/>
</dbReference>
<feature type="domain" description="GRF-type" evidence="14">
    <location>
        <begin position="453"/>
        <end position="500"/>
    </location>
</feature>
<feature type="binding site" evidence="9">
    <location>
        <position position="166"/>
    </location>
    <ligand>
        <name>Mg(2+)</name>
        <dbReference type="ChEBI" id="CHEBI:18420"/>
        <label>1</label>
    </ligand>
</feature>
<dbReference type="InterPro" id="IPR004808">
    <property type="entry name" value="AP_endonuc_1"/>
</dbReference>
<sequence length="525" mass="59555">QILDTLNADIICFQETKITIDKLDSSLAIIPGYDAYFSSSRGKGGYAGVVTYVRTSTVKPIAAEEGISGILSEVPVYAKSKVNVMTKGIMPSIISEFTADELLEIDSEGRCVTLDFEAFVLFNVYCVHESSQDRLPYKLKFYKILQKRVEALLDSGRQVIVIGDLNVTHKEIDHCDPQKSIKDYGLESFGDHPARKWFDSWISPNGPMIDLCRKFHPDEEGMFTSIDFKFYLGTRLDYILVSEGLVKWFKSCDVKQAIMGSDHCPIFGEIIDEIYEEDHKLSLFKEDALKTPTPKLCAKYSAKFSGNQQTLKSFFTKQDIRKKQAQETKMETSNTSNDENIKKLTNIIPSDSSSIISEGLKGQLELEGKTGSQSLIRQDTLPEKKLEHVNESEEERVELDSVIISDPSNSPGESLYMCNDNEYEHMEVSLNNNKEETQSQWNDLFKPRPIPNCIVHGESCKEYTVNKPGINQGRRFFLCSRPVGNSQESRCDFFEWVNGNKFKFSKPVKRSYSGPTHDNKPNKKK</sequence>
<dbReference type="PROSITE" id="PS51999">
    <property type="entry name" value="ZF_GRF"/>
    <property type="match status" value="1"/>
</dbReference>
<feature type="active site" description="Proton acceptor" evidence="8">
    <location>
        <position position="263"/>
    </location>
</feature>
<evidence type="ECO:0000313" key="15">
    <source>
        <dbReference type="EMBL" id="CAI2193060.1"/>
    </source>
</evidence>
<evidence type="ECO:0000256" key="7">
    <source>
        <dbReference type="ARBA" id="ARBA00023242"/>
    </source>
</evidence>
<dbReference type="GO" id="GO:0003906">
    <property type="term" value="F:DNA-(apurinic or apyrimidinic site) endonuclease activity"/>
    <property type="evidence" value="ECO:0007669"/>
    <property type="project" value="TreeGrafter"/>
</dbReference>
<feature type="binding site" evidence="9">
    <location>
        <position position="263"/>
    </location>
    <ligand>
        <name>Mg(2+)</name>
        <dbReference type="ChEBI" id="CHEBI:18420"/>
        <label>1</label>
    </ligand>
</feature>
<dbReference type="EC" id="3.1.-.-" evidence="12"/>
<organism evidence="15 16">
    <name type="scientific">Funneliformis geosporum</name>
    <dbReference type="NCBI Taxonomy" id="1117311"/>
    <lineage>
        <taxon>Eukaryota</taxon>
        <taxon>Fungi</taxon>
        <taxon>Fungi incertae sedis</taxon>
        <taxon>Mucoromycota</taxon>
        <taxon>Glomeromycotina</taxon>
        <taxon>Glomeromycetes</taxon>
        <taxon>Glomerales</taxon>
        <taxon>Glomeraceae</taxon>
        <taxon>Funneliformis</taxon>
    </lineage>
</organism>
<comment type="cofactor">
    <cofactor evidence="9 12">
        <name>Mg(2+)</name>
        <dbReference type="ChEBI" id="CHEBI:18420"/>
    </cofactor>
    <cofactor evidence="9 12">
        <name>Mn(2+)</name>
        <dbReference type="ChEBI" id="CHEBI:29035"/>
    </cofactor>
    <text evidence="9 12">Probably binds two magnesium or manganese ions per subunit.</text>
</comment>
<keyword evidence="9" id="KW-0464">Manganese</keyword>
<name>A0A9W4T5Y7_9GLOM</name>
<keyword evidence="12" id="KW-0234">DNA repair</keyword>
<feature type="region of interest" description="Disordered" evidence="13">
    <location>
        <begin position="505"/>
        <end position="525"/>
    </location>
</feature>
<gene>
    <name evidence="15" type="ORF">FWILDA_LOCUS15887</name>
</gene>
<dbReference type="GO" id="GO:0008081">
    <property type="term" value="F:phosphoric diester hydrolase activity"/>
    <property type="evidence" value="ECO:0007669"/>
    <property type="project" value="TreeGrafter"/>
</dbReference>
<keyword evidence="7" id="KW-0539">Nucleus</keyword>
<dbReference type="InterPro" id="IPR010666">
    <property type="entry name" value="Znf_GRF"/>
</dbReference>
<dbReference type="Gene3D" id="3.60.10.10">
    <property type="entry name" value="Endonuclease/exonuclease/phosphatase"/>
    <property type="match status" value="1"/>
</dbReference>
<feature type="binding site" evidence="9">
    <location>
        <position position="164"/>
    </location>
    <ligand>
        <name>Mg(2+)</name>
        <dbReference type="ChEBI" id="CHEBI:18420"/>
        <label>1</label>
    </ligand>
</feature>
<feature type="site" description="Transition state stabilizer" evidence="10">
    <location>
        <position position="166"/>
    </location>
</feature>
<dbReference type="EMBL" id="CAMKVN010009015">
    <property type="protein sequence ID" value="CAI2193060.1"/>
    <property type="molecule type" value="Genomic_DNA"/>
</dbReference>
<reference evidence="15" key="1">
    <citation type="submission" date="2022-08" db="EMBL/GenBank/DDBJ databases">
        <authorList>
            <person name="Kallberg Y."/>
            <person name="Tangrot J."/>
            <person name="Rosling A."/>
        </authorList>
    </citation>
    <scope>NUCLEOTIDE SEQUENCE</scope>
    <source>
        <strain evidence="15">Wild A</strain>
    </source>
</reference>
<dbReference type="InterPro" id="IPR036691">
    <property type="entry name" value="Endo/exonu/phosph_ase_sf"/>
</dbReference>
<accession>A0A9W4T5Y7</accession>
<evidence type="ECO:0000256" key="5">
    <source>
        <dbReference type="ARBA" id="ARBA00022833"/>
    </source>
</evidence>
<evidence type="ECO:0000256" key="12">
    <source>
        <dbReference type="RuleBase" id="RU362131"/>
    </source>
</evidence>
<evidence type="ECO:0000313" key="16">
    <source>
        <dbReference type="Proteomes" id="UP001153678"/>
    </source>
</evidence>
<evidence type="ECO:0000256" key="6">
    <source>
        <dbReference type="ARBA" id="ARBA00022842"/>
    </source>
</evidence>
<feature type="site" description="Interaction with DNA substrate" evidence="10">
    <location>
        <position position="263"/>
    </location>
</feature>
<dbReference type="PANTHER" id="PTHR22748:SF4">
    <property type="entry name" value="DNA-(APURINIC OR APYRIMIDINIC SITE) ENDONUCLEASE 2"/>
    <property type="match status" value="1"/>
</dbReference>
<evidence type="ECO:0000256" key="2">
    <source>
        <dbReference type="ARBA" id="ARBA00022723"/>
    </source>
</evidence>
<evidence type="ECO:0000256" key="4">
    <source>
        <dbReference type="ARBA" id="ARBA00022801"/>
    </source>
</evidence>
<evidence type="ECO:0000259" key="14">
    <source>
        <dbReference type="PROSITE" id="PS51999"/>
    </source>
</evidence>
<evidence type="ECO:0000256" key="11">
    <source>
        <dbReference type="PROSITE-ProRule" id="PRU01343"/>
    </source>
</evidence>
<feature type="site" description="Important for catalytic activity" evidence="10">
    <location>
        <position position="237"/>
    </location>
</feature>
<dbReference type="NCBIfam" id="TIGR00633">
    <property type="entry name" value="xth"/>
    <property type="match status" value="1"/>
</dbReference>
<evidence type="ECO:0000256" key="1">
    <source>
        <dbReference type="ARBA" id="ARBA00007092"/>
    </source>
</evidence>
<evidence type="ECO:0000256" key="3">
    <source>
        <dbReference type="ARBA" id="ARBA00022771"/>
    </source>
</evidence>
<proteinExistence type="inferred from homology"/>
<keyword evidence="2 9" id="KW-0479">Metal-binding</keyword>
<dbReference type="InterPro" id="IPR005135">
    <property type="entry name" value="Endo/exonuclease/phosphatase"/>
</dbReference>
<dbReference type="PANTHER" id="PTHR22748">
    <property type="entry name" value="AP ENDONUCLEASE"/>
    <property type="match status" value="1"/>
</dbReference>
<evidence type="ECO:0000256" key="13">
    <source>
        <dbReference type="SAM" id="MobiDB-lite"/>
    </source>
</evidence>
<dbReference type="GO" id="GO:0006284">
    <property type="term" value="P:base-excision repair"/>
    <property type="evidence" value="ECO:0007669"/>
    <property type="project" value="TreeGrafter"/>
</dbReference>
<dbReference type="Proteomes" id="UP001153678">
    <property type="component" value="Unassembled WGS sequence"/>
</dbReference>
<feature type="active site" description="Proton donor/acceptor" evidence="8">
    <location>
        <position position="164"/>
    </location>
</feature>